<keyword evidence="3" id="KW-1185">Reference proteome</keyword>
<feature type="region of interest" description="Disordered" evidence="1">
    <location>
        <begin position="401"/>
        <end position="433"/>
    </location>
</feature>
<proteinExistence type="predicted"/>
<feature type="region of interest" description="Disordered" evidence="1">
    <location>
        <begin position="288"/>
        <end position="308"/>
    </location>
</feature>
<accession>A0A6H5H3V6</accession>
<evidence type="ECO:0000256" key="1">
    <source>
        <dbReference type="SAM" id="MobiDB-lite"/>
    </source>
</evidence>
<reference evidence="2 3" key="1">
    <citation type="submission" date="2020-02" db="EMBL/GenBank/DDBJ databases">
        <authorList>
            <person name="Ferguson B K."/>
        </authorList>
    </citation>
    <scope>NUCLEOTIDE SEQUENCE [LARGE SCALE GENOMIC DNA]</scope>
</reference>
<name>A0A6H5H3V6_9HEMI</name>
<sequence length="543" mass="61639">YKVVRSEKIALFDNSQCPYTRLMSKPNVELVVSRIECQSTSISQTGPSTRRPNCSKHFIITSRSADWCLQHTKLMRCTMYAQYLRPIRGTTAATWKVQSLLLIERNSPFRGDALCWHIERVDRLCIRVELSLNADAKVTFDDQMTYRQAILIHLGIECTFRQTLVTGYSSELRLNCSHTWNILGRMSDQNLSFTLQMLIQNPITSSTILRIQVQNGIKHAYVIFKSGKGNFQTGKWRTSSAPLASVILEPAMLSSESLMSPKISLGKFRSLDCKLGEPGNAKWYTVPEIEGSPDLKEPPDKPSVHSPRQDHVHFVEPDAESFNSNKIRQSINFFPEAKKCADAATRSKAISQAVQYDERKLFMTRCCRRLGRSTSVSSISSEYINPYVFVELGPPRCGVGETGGPFPTSKAPNTRQTDSVDQRFDQPRAGGRNTKLPEPWASSWECSYCVRDNVVVRRRLLLPRPRRVCALLDRLLQLSAESADIRIFQPRFSRSLQKHVNLRVPMLLHLLPQSRNPRASISQIKKGMKIISHLLDHFQAIPT</sequence>
<feature type="non-terminal residue" evidence="2">
    <location>
        <position position="1"/>
    </location>
</feature>
<protein>
    <submittedName>
        <fullName evidence="2">Uncharacterized protein</fullName>
    </submittedName>
</protein>
<evidence type="ECO:0000313" key="3">
    <source>
        <dbReference type="Proteomes" id="UP000479000"/>
    </source>
</evidence>
<dbReference type="EMBL" id="CADCXU010023043">
    <property type="protein sequence ID" value="CAB0010494.1"/>
    <property type="molecule type" value="Genomic_DNA"/>
</dbReference>
<dbReference type="AlphaFoldDB" id="A0A6H5H3V6"/>
<gene>
    <name evidence="2" type="ORF">NTEN_LOCUS15537</name>
</gene>
<feature type="compositionally biased region" description="Basic and acidic residues" evidence="1">
    <location>
        <begin position="293"/>
        <end position="308"/>
    </location>
</feature>
<evidence type="ECO:0000313" key="2">
    <source>
        <dbReference type="EMBL" id="CAB0010494.1"/>
    </source>
</evidence>
<organism evidence="2 3">
    <name type="scientific">Nesidiocoris tenuis</name>
    <dbReference type="NCBI Taxonomy" id="355587"/>
    <lineage>
        <taxon>Eukaryota</taxon>
        <taxon>Metazoa</taxon>
        <taxon>Ecdysozoa</taxon>
        <taxon>Arthropoda</taxon>
        <taxon>Hexapoda</taxon>
        <taxon>Insecta</taxon>
        <taxon>Pterygota</taxon>
        <taxon>Neoptera</taxon>
        <taxon>Paraneoptera</taxon>
        <taxon>Hemiptera</taxon>
        <taxon>Heteroptera</taxon>
        <taxon>Panheteroptera</taxon>
        <taxon>Cimicomorpha</taxon>
        <taxon>Miridae</taxon>
        <taxon>Dicyphina</taxon>
        <taxon>Nesidiocoris</taxon>
    </lineage>
</organism>
<dbReference type="Proteomes" id="UP000479000">
    <property type="component" value="Unassembled WGS sequence"/>
</dbReference>